<evidence type="ECO:0000313" key="3">
    <source>
        <dbReference type="Proteomes" id="UP000198724"/>
    </source>
</evidence>
<keyword evidence="3" id="KW-1185">Reference proteome</keyword>
<dbReference type="AlphaFoldDB" id="A0A1I2XFA6"/>
<proteinExistence type="predicted"/>
<reference evidence="3" key="1">
    <citation type="submission" date="2016-10" db="EMBL/GenBank/DDBJ databases">
        <authorList>
            <person name="Varghese N."/>
            <person name="Submissions S."/>
        </authorList>
    </citation>
    <scope>NUCLEOTIDE SEQUENCE [LARGE SCALE GENOMIC DNA]</scope>
    <source>
        <strain evidence="3">LP51</strain>
    </source>
</reference>
<dbReference type="EMBL" id="FOOT01000006">
    <property type="protein sequence ID" value="SFH12214.1"/>
    <property type="molecule type" value="Genomic_DNA"/>
</dbReference>
<dbReference type="PROSITE" id="PS51257">
    <property type="entry name" value="PROKAR_LIPOPROTEIN"/>
    <property type="match status" value="1"/>
</dbReference>
<gene>
    <name evidence="2" type="ORF">SAMN05421739_10625</name>
</gene>
<keyword evidence="1" id="KW-0732">Signal</keyword>
<feature type="signal peptide" evidence="1">
    <location>
        <begin position="1"/>
        <end position="20"/>
    </location>
</feature>
<evidence type="ECO:0000256" key="1">
    <source>
        <dbReference type="SAM" id="SignalP"/>
    </source>
</evidence>
<dbReference type="Proteomes" id="UP000198724">
    <property type="component" value="Unassembled WGS sequence"/>
</dbReference>
<sequence length="167" mass="18591">MRVKNILLYLFLFLSSSALVSCDDDDDAQPEPTKTEIITSGEWRGDKVLLNSIDVSLIPGVGENANTFQTLRLNVKADKTYKATFQANGQDQTYEGGWEFNNDETQITLENLGVLDIERLTMTNMDLSTTIDVDNLNLLGDIIGVDRRLIQAFTGGNPVNAELRFVK</sequence>
<protein>
    <recommendedName>
        <fullName evidence="4">Lipocalin-like domain-containing protein</fullName>
    </recommendedName>
</protein>
<organism evidence="2 3">
    <name type="scientific">Pontibacter chinhatensis</name>
    <dbReference type="NCBI Taxonomy" id="1436961"/>
    <lineage>
        <taxon>Bacteria</taxon>
        <taxon>Pseudomonadati</taxon>
        <taxon>Bacteroidota</taxon>
        <taxon>Cytophagia</taxon>
        <taxon>Cytophagales</taxon>
        <taxon>Hymenobacteraceae</taxon>
        <taxon>Pontibacter</taxon>
    </lineage>
</organism>
<name>A0A1I2XFA6_9BACT</name>
<evidence type="ECO:0000313" key="2">
    <source>
        <dbReference type="EMBL" id="SFH12214.1"/>
    </source>
</evidence>
<evidence type="ECO:0008006" key="4">
    <source>
        <dbReference type="Google" id="ProtNLM"/>
    </source>
</evidence>
<accession>A0A1I2XFA6</accession>
<feature type="chain" id="PRO_5011681527" description="Lipocalin-like domain-containing protein" evidence="1">
    <location>
        <begin position="21"/>
        <end position="167"/>
    </location>
</feature>